<keyword evidence="2" id="KW-1185">Reference proteome</keyword>
<proteinExistence type="predicted"/>
<evidence type="ECO:0000313" key="3">
    <source>
        <dbReference type="WBParaSite" id="nRc.2.0.1.t35291-RA"/>
    </source>
</evidence>
<dbReference type="Proteomes" id="UP000887565">
    <property type="component" value="Unplaced"/>
</dbReference>
<dbReference type="WBParaSite" id="nRc.2.0.1.t35291-RA">
    <property type="protein sequence ID" value="nRc.2.0.1.t35291-RA"/>
    <property type="gene ID" value="nRc.2.0.1.g35291"/>
</dbReference>
<keyword evidence="1" id="KW-1133">Transmembrane helix</keyword>
<organism evidence="2 3">
    <name type="scientific">Romanomermis culicivorax</name>
    <name type="common">Nematode worm</name>
    <dbReference type="NCBI Taxonomy" id="13658"/>
    <lineage>
        <taxon>Eukaryota</taxon>
        <taxon>Metazoa</taxon>
        <taxon>Ecdysozoa</taxon>
        <taxon>Nematoda</taxon>
        <taxon>Enoplea</taxon>
        <taxon>Dorylaimia</taxon>
        <taxon>Mermithida</taxon>
        <taxon>Mermithoidea</taxon>
        <taxon>Mermithidae</taxon>
        <taxon>Romanomermis</taxon>
    </lineage>
</organism>
<evidence type="ECO:0000313" key="2">
    <source>
        <dbReference type="Proteomes" id="UP000887565"/>
    </source>
</evidence>
<keyword evidence="1" id="KW-0472">Membrane</keyword>
<reference evidence="3" key="1">
    <citation type="submission" date="2022-11" db="UniProtKB">
        <authorList>
            <consortium name="WormBaseParasite"/>
        </authorList>
    </citation>
    <scope>IDENTIFICATION</scope>
</reference>
<evidence type="ECO:0000256" key="1">
    <source>
        <dbReference type="SAM" id="Phobius"/>
    </source>
</evidence>
<name>A0A915KB04_ROMCU</name>
<keyword evidence="1" id="KW-0812">Transmembrane</keyword>
<sequence length="65" mass="6751">MRHAPSTVPGTTALVLICVFAILTVTGALGAVVFLPILVPIVIVTGTHTTEHSGPFQGELVDEKN</sequence>
<dbReference type="AlphaFoldDB" id="A0A915KB04"/>
<feature type="transmembrane region" description="Helical" evidence="1">
    <location>
        <begin position="12"/>
        <end position="43"/>
    </location>
</feature>
<protein>
    <submittedName>
        <fullName evidence="3">Uncharacterized protein</fullName>
    </submittedName>
</protein>
<accession>A0A915KB04</accession>